<keyword evidence="3" id="KW-1185">Reference proteome</keyword>
<feature type="transmembrane region" description="Helical" evidence="1">
    <location>
        <begin position="156"/>
        <end position="175"/>
    </location>
</feature>
<organism evidence="2 3">
    <name type="scientific">Ilyodon furcidens</name>
    <name type="common">goldbreast splitfin</name>
    <dbReference type="NCBI Taxonomy" id="33524"/>
    <lineage>
        <taxon>Eukaryota</taxon>
        <taxon>Metazoa</taxon>
        <taxon>Chordata</taxon>
        <taxon>Craniata</taxon>
        <taxon>Vertebrata</taxon>
        <taxon>Euteleostomi</taxon>
        <taxon>Actinopterygii</taxon>
        <taxon>Neopterygii</taxon>
        <taxon>Teleostei</taxon>
        <taxon>Neoteleostei</taxon>
        <taxon>Acanthomorphata</taxon>
        <taxon>Ovalentaria</taxon>
        <taxon>Atherinomorphae</taxon>
        <taxon>Cyprinodontiformes</taxon>
        <taxon>Goodeidae</taxon>
        <taxon>Ilyodon</taxon>
    </lineage>
</organism>
<dbReference type="EMBL" id="JAHRIQ010061063">
    <property type="protein sequence ID" value="MEQ2241464.1"/>
    <property type="molecule type" value="Genomic_DNA"/>
</dbReference>
<accession>A0ABV0U930</accession>
<keyword evidence="1" id="KW-0812">Transmembrane</keyword>
<evidence type="ECO:0000313" key="2">
    <source>
        <dbReference type="EMBL" id="MEQ2241464.1"/>
    </source>
</evidence>
<comment type="caution">
    <text evidence="2">The sequence shown here is derived from an EMBL/GenBank/DDBJ whole genome shotgun (WGS) entry which is preliminary data.</text>
</comment>
<reference evidence="2 3" key="1">
    <citation type="submission" date="2021-06" db="EMBL/GenBank/DDBJ databases">
        <authorList>
            <person name="Palmer J.M."/>
        </authorList>
    </citation>
    <scope>NUCLEOTIDE SEQUENCE [LARGE SCALE GENOMIC DNA]</scope>
    <source>
        <strain evidence="3">if_2019</strain>
        <tissue evidence="2">Muscle</tissue>
    </source>
</reference>
<evidence type="ECO:0000313" key="3">
    <source>
        <dbReference type="Proteomes" id="UP001482620"/>
    </source>
</evidence>
<keyword evidence="1" id="KW-1133">Transmembrane helix</keyword>
<protein>
    <submittedName>
        <fullName evidence="2">Uncharacterized protein</fullName>
    </submittedName>
</protein>
<sequence length="177" mass="20224">MTRVRDQLRNSKRLIRPKRRKYEEPLQSIESTRSLVNKTSVSFHLRCCLGGVFDWYMNLLSFLYQTEFQLSSSSGNGRVEEKFTCKLCLSRYAPPLCRPMRHAGNANERLFSSGFIIRGDVRAATLVKLRMLYSAAQPVYLPSIDDKGLMGLRSEFIGSWALFHPVAALVGGLIWTR</sequence>
<dbReference type="Proteomes" id="UP001482620">
    <property type="component" value="Unassembled WGS sequence"/>
</dbReference>
<keyword evidence="1" id="KW-0472">Membrane</keyword>
<gene>
    <name evidence="2" type="ORF">ILYODFUR_025557</name>
</gene>
<proteinExistence type="predicted"/>
<name>A0ABV0U930_9TELE</name>
<evidence type="ECO:0000256" key="1">
    <source>
        <dbReference type="SAM" id="Phobius"/>
    </source>
</evidence>